<proteinExistence type="predicted"/>
<organism evidence="1 2">
    <name type="scientific">Portunus trituberculatus</name>
    <name type="common">Swimming crab</name>
    <name type="synonym">Neptunus trituberculatus</name>
    <dbReference type="NCBI Taxonomy" id="210409"/>
    <lineage>
        <taxon>Eukaryota</taxon>
        <taxon>Metazoa</taxon>
        <taxon>Ecdysozoa</taxon>
        <taxon>Arthropoda</taxon>
        <taxon>Crustacea</taxon>
        <taxon>Multicrustacea</taxon>
        <taxon>Malacostraca</taxon>
        <taxon>Eumalacostraca</taxon>
        <taxon>Eucarida</taxon>
        <taxon>Decapoda</taxon>
        <taxon>Pleocyemata</taxon>
        <taxon>Brachyura</taxon>
        <taxon>Eubrachyura</taxon>
        <taxon>Portunoidea</taxon>
        <taxon>Portunidae</taxon>
        <taxon>Portuninae</taxon>
        <taxon>Portunus</taxon>
    </lineage>
</organism>
<keyword evidence="2" id="KW-1185">Reference proteome</keyword>
<dbReference type="EMBL" id="VSRR010006106">
    <property type="protein sequence ID" value="MPC44064.1"/>
    <property type="molecule type" value="Genomic_DNA"/>
</dbReference>
<dbReference type="Proteomes" id="UP000324222">
    <property type="component" value="Unassembled WGS sequence"/>
</dbReference>
<name>A0A5B7FHS2_PORTR</name>
<reference evidence="1 2" key="1">
    <citation type="submission" date="2019-05" db="EMBL/GenBank/DDBJ databases">
        <title>Another draft genome of Portunus trituberculatus and its Hox gene families provides insights of decapod evolution.</title>
        <authorList>
            <person name="Jeong J.-H."/>
            <person name="Song I."/>
            <person name="Kim S."/>
            <person name="Choi T."/>
            <person name="Kim D."/>
            <person name="Ryu S."/>
            <person name="Kim W."/>
        </authorList>
    </citation>
    <scope>NUCLEOTIDE SEQUENCE [LARGE SCALE GENOMIC DNA]</scope>
    <source>
        <tissue evidence="1">Muscle</tissue>
    </source>
</reference>
<dbReference type="AlphaFoldDB" id="A0A5B7FHS2"/>
<evidence type="ECO:0000313" key="1">
    <source>
        <dbReference type="EMBL" id="MPC44064.1"/>
    </source>
</evidence>
<protein>
    <submittedName>
        <fullName evidence="1">Uncharacterized protein</fullName>
    </submittedName>
</protein>
<comment type="caution">
    <text evidence="1">The sequence shown here is derived from an EMBL/GenBank/DDBJ whole genome shotgun (WGS) entry which is preliminary data.</text>
</comment>
<evidence type="ECO:0000313" key="2">
    <source>
        <dbReference type="Proteomes" id="UP000324222"/>
    </source>
</evidence>
<sequence length="117" mass="12647">MSAEEQDGRNRSSACGGEDIRCSLALFITQSTSRATSCSLTSARGTQPPREPKLVALGKKHGTLAGRRVRNGPPAPVIALVISGCFSRRSEFIRAFVVLGLPPRRSLIRAEVMFYSL</sequence>
<gene>
    <name evidence="1" type="ORF">E2C01_037725</name>
</gene>
<accession>A0A5B7FHS2</accession>